<proteinExistence type="predicted"/>
<accession>A0AAE0WUM4</accession>
<evidence type="ECO:0000313" key="1">
    <source>
        <dbReference type="EMBL" id="KAK3678105.1"/>
    </source>
</evidence>
<gene>
    <name evidence="1" type="ORF">LTR78_002200</name>
</gene>
<evidence type="ECO:0000313" key="2">
    <source>
        <dbReference type="Proteomes" id="UP001274830"/>
    </source>
</evidence>
<dbReference type="EMBL" id="JAUTXT010000005">
    <property type="protein sequence ID" value="KAK3678105.1"/>
    <property type="molecule type" value="Genomic_DNA"/>
</dbReference>
<organism evidence="1 2">
    <name type="scientific">Recurvomyces mirabilis</name>
    <dbReference type="NCBI Taxonomy" id="574656"/>
    <lineage>
        <taxon>Eukaryota</taxon>
        <taxon>Fungi</taxon>
        <taxon>Dikarya</taxon>
        <taxon>Ascomycota</taxon>
        <taxon>Pezizomycotina</taxon>
        <taxon>Dothideomycetes</taxon>
        <taxon>Dothideomycetidae</taxon>
        <taxon>Mycosphaerellales</taxon>
        <taxon>Teratosphaeriaceae</taxon>
        <taxon>Recurvomyces</taxon>
    </lineage>
</organism>
<name>A0AAE0WUM4_9PEZI</name>
<comment type="caution">
    <text evidence="1">The sequence shown here is derived from an EMBL/GenBank/DDBJ whole genome shotgun (WGS) entry which is preliminary data.</text>
</comment>
<reference evidence="1" key="1">
    <citation type="submission" date="2023-07" db="EMBL/GenBank/DDBJ databases">
        <title>Black Yeasts Isolated from many extreme environments.</title>
        <authorList>
            <person name="Coleine C."/>
            <person name="Stajich J.E."/>
            <person name="Selbmann L."/>
        </authorList>
    </citation>
    <scope>NUCLEOTIDE SEQUENCE</scope>
    <source>
        <strain evidence="1">CCFEE 5485</strain>
    </source>
</reference>
<dbReference type="Proteomes" id="UP001274830">
    <property type="component" value="Unassembled WGS sequence"/>
</dbReference>
<protein>
    <submittedName>
        <fullName evidence="1">Uncharacterized protein</fullName>
    </submittedName>
</protein>
<sequence length="434" mass="51231">MSPQSKNTRIENLTNRRVDLVVDEYEAAGRFNEQSSSPLFSVLPRELRDIIWEYATAPFEDQSQKFDENTYYYRPGHTARLKSHTALLLTCRRAWLEANAMPMLQAEHSYYYHREAPDRRDTAWTAGLTALNRRNFGHLHLFVQMFAIRSLNCDPGRLRKYFLETAPVEGDFQPRMLHVTLRHTDWYWWESDQPLDLHGSWVQHILNSPDLRSTHTFKLELETLDYKIDQLNAIIQRIKTFESDEKETHIVNGKPTTTKFVLVDRQDSYTWEGPTNINNGNFAPYDGKDKLKYHVITLTWKLTFPKIPTAFVPELRRARRIQEADITHPSLRIPTLYIADTHRHWIPYMHGQRGRLYHQMRSGTVRQLPGWAIWGRMQNLAVEVLRISQKQDELAEEVRRLQFVERKGASAREQYRQRWASEGSLLRLTDDPVE</sequence>
<dbReference type="AlphaFoldDB" id="A0AAE0WUM4"/>
<keyword evidence="2" id="KW-1185">Reference proteome</keyword>